<dbReference type="Proteomes" id="UP000256519">
    <property type="component" value="Unassembled WGS sequence"/>
</dbReference>
<reference evidence="2 3" key="1">
    <citation type="journal article" date="2018" name="Appl. Environ. Microbiol.">
        <title>Antimicrobial susceptibility testing and tentative epidemiological cut-off values of five Bacillus species relevant for use as animal feed additives or for plant protection.</title>
        <authorList>
            <person name="Agerso Y."/>
            <person name="Stuer-Lauridsen B."/>
            <person name="Bjerre K."/>
            <person name="Jensen M.G."/>
            <person name="Johansen E."/>
            <person name="Bennedsen M."/>
            <person name="Brockmann E."/>
            <person name="Nielsen B."/>
        </authorList>
    </citation>
    <scope>NUCLEOTIDE SEQUENCE [LARGE SCALE GENOMIC DNA]</scope>
    <source>
        <strain evidence="2 3">CHCC20162</strain>
    </source>
</reference>
<name>A0A3D8WWL1_PRIMG</name>
<comment type="caution">
    <text evidence="2">The sequence shown here is derived from an EMBL/GenBank/DDBJ whole genome shotgun (WGS) entry which is preliminary data.</text>
</comment>
<proteinExistence type="predicted"/>
<gene>
    <name evidence="2" type="ORF">C3744_21695</name>
</gene>
<feature type="region of interest" description="Disordered" evidence="1">
    <location>
        <begin position="59"/>
        <end position="80"/>
    </location>
</feature>
<evidence type="ECO:0000313" key="3">
    <source>
        <dbReference type="Proteomes" id="UP000256519"/>
    </source>
</evidence>
<dbReference type="EMBL" id="PQWM01000029">
    <property type="protein sequence ID" value="RDZ10994.1"/>
    <property type="molecule type" value="Genomic_DNA"/>
</dbReference>
<evidence type="ECO:0000313" key="2">
    <source>
        <dbReference type="EMBL" id="RDZ10994.1"/>
    </source>
</evidence>
<organism evidence="2 3">
    <name type="scientific">Priestia megaterium</name>
    <name type="common">Bacillus megaterium</name>
    <dbReference type="NCBI Taxonomy" id="1404"/>
    <lineage>
        <taxon>Bacteria</taxon>
        <taxon>Bacillati</taxon>
        <taxon>Bacillota</taxon>
        <taxon>Bacilli</taxon>
        <taxon>Bacillales</taxon>
        <taxon>Bacillaceae</taxon>
        <taxon>Priestia</taxon>
    </lineage>
</organism>
<dbReference type="RefSeq" id="WP_116076924.1">
    <property type="nucleotide sequence ID" value="NZ_CP187630.1"/>
</dbReference>
<dbReference type="AlphaFoldDB" id="A0A3D8WWL1"/>
<feature type="compositionally biased region" description="Acidic residues" evidence="1">
    <location>
        <begin position="69"/>
        <end position="80"/>
    </location>
</feature>
<protein>
    <submittedName>
        <fullName evidence="2">Uncharacterized protein</fullName>
    </submittedName>
</protein>
<sequence length="80" mass="8868">MNTYVMISIGVVASAFLFRKYRKQVVEIYTISEFIHAKNGAVATSSTWLGNFFKETYATGPNYEKTENDVSEDGDGDGGE</sequence>
<evidence type="ECO:0000256" key="1">
    <source>
        <dbReference type="SAM" id="MobiDB-lite"/>
    </source>
</evidence>
<accession>A0A3D8WWL1</accession>